<keyword evidence="1" id="KW-0812">Transmembrane</keyword>
<accession>A0ABV0U189</accession>
<sequence length="90" mass="10379">MENQTDRMLIGRPGDAQKIHWKVEALKDRSGGDLTSLKLTREHGLTLGNQRSVTDYSIPHFHCLICTSLAAYLFCLLFFFHHLLKHMLKI</sequence>
<dbReference type="EMBL" id="JAHRIQ010053518">
    <property type="protein sequence ID" value="MEQ2238719.1"/>
    <property type="molecule type" value="Genomic_DNA"/>
</dbReference>
<keyword evidence="1" id="KW-1133">Transmembrane helix</keyword>
<feature type="transmembrane region" description="Helical" evidence="1">
    <location>
        <begin position="58"/>
        <end position="80"/>
    </location>
</feature>
<protein>
    <recommendedName>
        <fullName evidence="4">Ubiquitin-like domain-containing protein</fullName>
    </recommendedName>
</protein>
<evidence type="ECO:0000313" key="2">
    <source>
        <dbReference type="EMBL" id="MEQ2238719.1"/>
    </source>
</evidence>
<keyword evidence="3" id="KW-1185">Reference proteome</keyword>
<evidence type="ECO:0000313" key="3">
    <source>
        <dbReference type="Proteomes" id="UP001482620"/>
    </source>
</evidence>
<gene>
    <name evidence="2" type="ORF">ILYODFUR_036115</name>
</gene>
<comment type="caution">
    <text evidence="2">The sequence shown here is derived from an EMBL/GenBank/DDBJ whole genome shotgun (WGS) entry which is preliminary data.</text>
</comment>
<evidence type="ECO:0008006" key="4">
    <source>
        <dbReference type="Google" id="ProtNLM"/>
    </source>
</evidence>
<dbReference type="Proteomes" id="UP001482620">
    <property type="component" value="Unassembled WGS sequence"/>
</dbReference>
<evidence type="ECO:0000256" key="1">
    <source>
        <dbReference type="SAM" id="Phobius"/>
    </source>
</evidence>
<organism evidence="2 3">
    <name type="scientific">Ilyodon furcidens</name>
    <name type="common">goldbreast splitfin</name>
    <dbReference type="NCBI Taxonomy" id="33524"/>
    <lineage>
        <taxon>Eukaryota</taxon>
        <taxon>Metazoa</taxon>
        <taxon>Chordata</taxon>
        <taxon>Craniata</taxon>
        <taxon>Vertebrata</taxon>
        <taxon>Euteleostomi</taxon>
        <taxon>Actinopterygii</taxon>
        <taxon>Neopterygii</taxon>
        <taxon>Teleostei</taxon>
        <taxon>Neoteleostei</taxon>
        <taxon>Acanthomorphata</taxon>
        <taxon>Ovalentaria</taxon>
        <taxon>Atherinomorphae</taxon>
        <taxon>Cyprinodontiformes</taxon>
        <taxon>Goodeidae</taxon>
        <taxon>Ilyodon</taxon>
    </lineage>
</organism>
<proteinExistence type="predicted"/>
<reference evidence="2 3" key="1">
    <citation type="submission" date="2021-06" db="EMBL/GenBank/DDBJ databases">
        <authorList>
            <person name="Palmer J.M."/>
        </authorList>
    </citation>
    <scope>NUCLEOTIDE SEQUENCE [LARGE SCALE GENOMIC DNA]</scope>
    <source>
        <strain evidence="3">if_2019</strain>
        <tissue evidence="2">Muscle</tissue>
    </source>
</reference>
<keyword evidence="1" id="KW-0472">Membrane</keyword>
<name>A0ABV0U189_9TELE</name>